<dbReference type="EMBL" id="WMBA01000035">
    <property type="protein sequence ID" value="MTD56489.1"/>
    <property type="molecule type" value="Genomic_DNA"/>
</dbReference>
<gene>
    <name evidence="5" type="ORF">GKO32_21295</name>
</gene>
<evidence type="ECO:0000313" key="6">
    <source>
        <dbReference type="Proteomes" id="UP000440096"/>
    </source>
</evidence>
<dbReference type="PANTHER" id="PTHR37418">
    <property type="entry name" value="3-KETO-5-AMINOHEXANOATE CLEAVAGE ENZYME-RELATED"/>
    <property type="match status" value="1"/>
</dbReference>
<evidence type="ECO:0000256" key="2">
    <source>
        <dbReference type="ARBA" id="ARBA00022679"/>
    </source>
</evidence>
<dbReference type="GO" id="GO:0046872">
    <property type="term" value="F:metal ion binding"/>
    <property type="evidence" value="ECO:0007669"/>
    <property type="project" value="UniProtKB-KW"/>
</dbReference>
<dbReference type="RefSeq" id="WP_154758654.1">
    <property type="nucleotide sequence ID" value="NZ_WMBA01000035.1"/>
</dbReference>
<name>A0A6N7Z4U1_9PSEU</name>
<keyword evidence="6" id="KW-1185">Reference proteome</keyword>
<keyword evidence="3" id="KW-0479">Metal-binding</keyword>
<reference evidence="5 6" key="1">
    <citation type="submission" date="2019-11" db="EMBL/GenBank/DDBJ databases">
        <title>Draft genome of Amycolatopsis RM579.</title>
        <authorList>
            <person name="Duangmal K."/>
            <person name="Mingma R."/>
        </authorList>
    </citation>
    <scope>NUCLEOTIDE SEQUENCE [LARGE SCALE GENOMIC DNA]</scope>
    <source>
        <strain evidence="5 6">RM579</strain>
    </source>
</reference>
<evidence type="ECO:0000256" key="4">
    <source>
        <dbReference type="ARBA" id="ARBA00022833"/>
    </source>
</evidence>
<evidence type="ECO:0000256" key="3">
    <source>
        <dbReference type="ARBA" id="ARBA00022723"/>
    </source>
</evidence>
<evidence type="ECO:0000256" key="1">
    <source>
        <dbReference type="ARBA" id="ARBA00001947"/>
    </source>
</evidence>
<proteinExistence type="predicted"/>
<organism evidence="5 6">
    <name type="scientific">Amycolatopsis pithecellobii</name>
    <dbReference type="NCBI Taxonomy" id="664692"/>
    <lineage>
        <taxon>Bacteria</taxon>
        <taxon>Bacillati</taxon>
        <taxon>Actinomycetota</taxon>
        <taxon>Actinomycetes</taxon>
        <taxon>Pseudonocardiales</taxon>
        <taxon>Pseudonocardiaceae</taxon>
        <taxon>Amycolatopsis</taxon>
    </lineage>
</organism>
<protein>
    <submittedName>
        <fullName evidence="5">3-keto-5-aminohexanoate cleavage protein</fullName>
    </submittedName>
</protein>
<dbReference type="GO" id="GO:0043720">
    <property type="term" value="F:3-keto-5-aminohexanoate cleavage activity"/>
    <property type="evidence" value="ECO:0007669"/>
    <property type="project" value="InterPro"/>
</dbReference>
<evidence type="ECO:0000313" key="5">
    <source>
        <dbReference type="EMBL" id="MTD56489.1"/>
    </source>
</evidence>
<comment type="cofactor">
    <cofactor evidence="1">
        <name>Zn(2+)</name>
        <dbReference type="ChEBI" id="CHEBI:29105"/>
    </cofactor>
</comment>
<dbReference type="AlphaFoldDB" id="A0A6N7Z4U1"/>
<keyword evidence="2" id="KW-0808">Transferase</keyword>
<dbReference type="Proteomes" id="UP000440096">
    <property type="component" value="Unassembled WGS sequence"/>
</dbReference>
<dbReference type="Gene3D" id="3.20.20.70">
    <property type="entry name" value="Aldolase class I"/>
    <property type="match status" value="1"/>
</dbReference>
<dbReference type="OrthoDB" id="9063716at2"/>
<dbReference type="InterPro" id="IPR013785">
    <property type="entry name" value="Aldolase_TIM"/>
</dbReference>
<comment type="caution">
    <text evidence="5">The sequence shown here is derived from an EMBL/GenBank/DDBJ whole genome shotgun (WGS) entry which is preliminary data.</text>
</comment>
<dbReference type="Pfam" id="PF05853">
    <property type="entry name" value="BKACE"/>
    <property type="match status" value="1"/>
</dbReference>
<keyword evidence="4" id="KW-0862">Zinc</keyword>
<accession>A0A6N7Z4U1</accession>
<dbReference type="InterPro" id="IPR008567">
    <property type="entry name" value="BKACE"/>
</dbReference>
<sequence length="291" mass="31931">MNPPVIITCALTGGIHGKEANPNLPEQPDEIVRHGVAAAAAGAAILHIHVRNPDGTNTMDVEIFREVHDRLRAETDAVLQLTTGGSPLLPVAERIQPVKLGPEMCSLNMGLLNFFIRGEQVFFPNHRSDITWFATEMAERGIRPELEVYNSAMLEEVAHLIEQGILTPPYVVNLVLNTPTQGGMRGTPANLQDMVSRCHDLPADPRDIRINVSSMGRTQLPITTIAMAMGCNVRVGMEDNVFWARGELLRDNAQLVERAAAFAGLLQREIATPDQAREILGIPDRKTEKTT</sequence>
<dbReference type="PANTHER" id="PTHR37418:SF2">
    <property type="entry name" value="3-KETO-5-AMINOHEXANOATE CLEAVAGE ENZYME"/>
    <property type="match status" value="1"/>
</dbReference>